<accession>A0ACC2PNA2</accession>
<reference evidence="1" key="1">
    <citation type="submission" date="2023-04" db="EMBL/GenBank/DDBJ databases">
        <title>A chromosome-level genome assembly of the parasitoid wasp Eretmocerus hayati.</title>
        <authorList>
            <person name="Zhong Y."/>
            <person name="Liu S."/>
            <person name="Liu Y."/>
        </authorList>
    </citation>
    <scope>NUCLEOTIDE SEQUENCE</scope>
    <source>
        <strain evidence="1">ZJU_SS_LIU_2023</strain>
    </source>
</reference>
<gene>
    <name evidence="1" type="ORF">QAD02_020380</name>
</gene>
<sequence length="925" mass="104243">MNINDPARSRDPLLGALQAGDLQMVQNIINGASLSFSKEWQDGYSLLCCALRCQHYHIAFWLLMKNCKINSICENSESGGPLHLAVETGHSEIVKLLLMKGAWVNSRNGLGETPLHVCCKKSNFALANMLLSGGCEADIPDCAHSTPLHVAVENECKELVQLLIQHEVNINSYTARSDLAGFTPLHLAVYKENEGIVEILLQNGAYVNALINTSHIDELSSIKSNNNIVFLNYSPLHLAAVASNDRVLKLLLDHGAKIDATIEQNGFSALHLAVERRRMKNILILFEHNADFRAKTKEGLDVLHMAVINSWSQLVEKLLVKGANVDTLSREMETPLFLAVEMGDEDLVELLLEFRADTQITNSCNQSPLHVAAEFSLSIVELLINKIDNIGKSGGLDQTHLCVAVKHGNPDIVSKLLEHKPSCGVVANQEALLFALKAPSKNYIDIINLLLKNGSSINPNQIDENLLYNHISLGNFEIFEHLLHQFEKRDDISALLPQRTIAFSNIGMTASLVKCNWKSKNMIDIGLRLVEYAIELKKWNFVNSLLSHGVGLQNMSQILLSAAKDDNVVLLKILVKNGANVNIIDKFGTTVLHFVVWNKNHNLVKFLLDKGAQVNAIIDNSSCGHALDHKNYEMSDSYSKQLSKQLFTSPLHIAVYRNNVEICKTLLEHHADVSSRDGFGRNCLHTASAVRSNDQRIIIETLLKYGTDVINHVDDFNRVPLYYTCNQTCVCSIAFQNEYCLYSECECDLYDDHDIHDVIELFVKHIALLIGDEKHVHPYNLQMITRDERSNELLSSCLQEIMLLKDEKISYLGNFFDILVRGMNFLTNCARNREIIKEFELNDHRRKFPLYCNMLSCRFNAAQERLFELKCALSSFRKLLSCNFPDIATNIIFDFLHLNDLKNISLAYNEMESTQVEKIHQLMER</sequence>
<proteinExistence type="predicted"/>
<evidence type="ECO:0000313" key="2">
    <source>
        <dbReference type="Proteomes" id="UP001239111"/>
    </source>
</evidence>
<evidence type="ECO:0000313" key="1">
    <source>
        <dbReference type="EMBL" id="KAJ8684588.1"/>
    </source>
</evidence>
<comment type="caution">
    <text evidence="1">The sequence shown here is derived from an EMBL/GenBank/DDBJ whole genome shotgun (WGS) entry which is preliminary data.</text>
</comment>
<keyword evidence="2" id="KW-1185">Reference proteome</keyword>
<dbReference type="Proteomes" id="UP001239111">
    <property type="component" value="Chromosome 1"/>
</dbReference>
<dbReference type="EMBL" id="CM056741">
    <property type="protein sequence ID" value="KAJ8684588.1"/>
    <property type="molecule type" value="Genomic_DNA"/>
</dbReference>
<organism evidence="1 2">
    <name type="scientific">Eretmocerus hayati</name>
    <dbReference type="NCBI Taxonomy" id="131215"/>
    <lineage>
        <taxon>Eukaryota</taxon>
        <taxon>Metazoa</taxon>
        <taxon>Ecdysozoa</taxon>
        <taxon>Arthropoda</taxon>
        <taxon>Hexapoda</taxon>
        <taxon>Insecta</taxon>
        <taxon>Pterygota</taxon>
        <taxon>Neoptera</taxon>
        <taxon>Endopterygota</taxon>
        <taxon>Hymenoptera</taxon>
        <taxon>Apocrita</taxon>
        <taxon>Proctotrupomorpha</taxon>
        <taxon>Chalcidoidea</taxon>
        <taxon>Aphelinidae</taxon>
        <taxon>Aphelininae</taxon>
        <taxon>Eretmocerus</taxon>
    </lineage>
</organism>
<protein>
    <submittedName>
        <fullName evidence="1">Uncharacterized protein</fullName>
    </submittedName>
</protein>
<name>A0ACC2PNA2_9HYME</name>